<dbReference type="STRING" id="97359.A0A550CDW6"/>
<organism evidence="6 7">
    <name type="scientific">Schizophyllum amplum</name>
    <dbReference type="NCBI Taxonomy" id="97359"/>
    <lineage>
        <taxon>Eukaryota</taxon>
        <taxon>Fungi</taxon>
        <taxon>Dikarya</taxon>
        <taxon>Basidiomycota</taxon>
        <taxon>Agaricomycotina</taxon>
        <taxon>Agaricomycetes</taxon>
        <taxon>Agaricomycetidae</taxon>
        <taxon>Agaricales</taxon>
        <taxon>Schizophyllaceae</taxon>
        <taxon>Schizophyllum</taxon>
    </lineage>
</organism>
<feature type="region of interest" description="Disordered" evidence="5">
    <location>
        <begin position="753"/>
        <end position="773"/>
    </location>
</feature>
<accession>A0A550CDW6</accession>
<sequence length="1253" mass="140171">MASAVDVRSHKQPYRFPLSPPSSGTVTALSSPNLADISPAKADAFDNYISSSALAVNQRRSVRRASDSNGESDGYITERTTPRTGTRPTPLRKTSGRALTLPPSASTPSLTQKKFTIGTPSGPRLSQRRSPSASSDSSSSVERQLMPPPQHPSSGIGRKVAANLSLFRETDDAQGTEHEVEAEGEVTIVHRRTPSSSKTDVAQFEFVKRSDWPDREAAAVRREKSSNALQRIRTHESAKESSQDERKERLSFHRDNNIQDVAQWRKDVLESVRGRRRERGDGSGFDVWQGPEDHKSASSPLPWSHAYPLSPAPSRSPHREREPSQLKPPSPEFSREHPPRLSPSHPGFQRPASIELPDPASPTDSPTVHSPWSTDDESAWETASITTTTSAASSRFFSPPQDRPRSSPLLRSSALQETDHLRLHPDLKERRASMTSSREQPDLEDLDDLELDLSQDDLPHIPLRPFRNQVGGHSAIYKFTKRAVCKPLVSRENLFYESVEREAPPLLDFIPRYLGVMLVSYRRVPKQHQSPSPDSPKPSVAPAARPSLHKAATEVPRSSRRLPVSQDEDDGNESDTEEAEMPEVMLDHNRHIIPEWMLRGGRTRSYSQSSANTPPRIIDRRLKRVHLSVGTASSPDLGGTSCNALPRSSPLSRYPPFVSSEVEAPTPANSPSTQMRSLPGRFTDDASARHRKAVSDEEAPVRPQYRPFNSTAPTPWFNGTGSTMVNTKLKDHIFSTILRRFRRRTGGRYAMGARTEDEDTHGGDDSDAALGLRGKRGKLLSQVERLRESNGQPQDLPIRRVQSESVIASPSKMEALAREHEESEPIMDVFDMEYDRTQSGSIACRLSPSLARRRSRSRSLDISPSCSFPPPAPRPHSHHRLPLSHAPQTPQTPTPAGTHVGETGENTSVTRQNHFILMEDLTGRLRHPCVMDLKMGTRQYGMDATSAKKKSQRKKCERTTSKTLGVRVCGMQVWNHKTQSYMTQDKYMGRELKADNFRPVLASFLYDGERLLAHQIPTLLQKVYALARIINRLKGYRFYGCSLLLIYDGDRESQEMFRSLALENPSSRSKRGESLERQSRARSERQRDEQPVLRRSHSEDLLAGPVAARSNRRRMRGEINVRIVDFAHTTTGRDWLPHPEPNEKQHKCVPLEVTSSSSGYQAEVDPQTGLIYARFPPHYPDQPDRGFLFGLKSIADALEQIWNDERIHRIKVSREDPTAVSRQLPPLATDGKEVFNDIFGAPDGGEDLGDLST</sequence>
<evidence type="ECO:0000256" key="3">
    <source>
        <dbReference type="ARBA" id="ARBA00022777"/>
    </source>
</evidence>
<dbReference type="OrthoDB" id="2573163at2759"/>
<keyword evidence="7" id="KW-1185">Reference proteome</keyword>
<gene>
    <name evidence="6" type="ORF">BD626DRAFT_457976</name>
</gene>
<dbReference type="EMBL" id="VDMD01000011">
    <property type="protein sequence ID" value="TRM62984.1"/>
    <property type="molecule type" value="Genomic_DNA"/>
</dbReference>
<feature type="compositionally biased region" description="Basic and acidic residues" evidence="5">
    <location>
        <begin position="417"/>
        <end position="432"/>
    </location>
</feature>
<dbReference type="PANTHER" id="PTHR12400:SF21">
    <property type="entry name" value="KINASE"/>
    <property type="match status" value="1"/>
</dbReference>
<evidence type="ECO:0000313" key="7">
    <source>
        <dbReference type="Proteomes" id="UP000320762"/>
    </source>
</evidence>
<comment type="caution">
    <text evidence="6">The sequence shown here is derived from an EMBL/GenBank/DDBJ whole genome shotgun (WGS) entry which is preliminary data.</text>
</comment>
<dbReference type="GO" id="GO:0046854">
    <property type="term" value="P:phosphatidylinositol phosphate biosynthetic process"/>
    <property type="evidence" value="ECO:0007669"/>
    <property type="project" value="TreeGrafter"/>
</dbReference>
<feature type="region of interest" description="Disordered" evidence="5">
    <location>
        <begin position="56"/>
        <end position="157"/>
    </location>
</feature>
<feature type="compositionally biased region" description="Low complexity" evidence="5">
    <location>
        <begin position="883"/>
        <end position="898"/>
    </location>
</feature>
<feature type="region of interest" description="Disordered" evidence="5">
    <location>
        <begin position="692"/>
        <end position="714"/>
    </location>
</feature>
<dbReference type="GO" id="GO:0005737">
    <property type="term" value="C:cytoplasm"/>
    <property type="evidence" value="ECO:0007669"/>
    <property type="project" value="TreeGrafter"/>
</dbReference>
<feature type="region of interest" description="Disordered" evidence="5">
    <location>
        <begin position="1063"/>
        <end position="1104"/>
    </location>
</feature>
<dbReference type="Gene3D" id="3.30.470.160">
    <property type="entry name" value="Inositol polyphosphate kinase"/>
    <property type="match status" value="1"/>
</dbReference>
<evidence type="ECO:0000256" key="2">
    <source>
        <dbReference type="ARBA" id="ARBA00022679"/>
    </source>
</evidence>
<dbReference type="AlphaFoldDB" id="A0A550CDW6"/>
<dbReference type="EC" id="2.7.-.-" evidence="4"/>
<feature type="region of interest" description="Disordered" evidence="5">
    <location>
        <begin position="218"/>
        <end position="445"/>
    </location>
</feature>
<dbReference type="Pfam" id="PF03770">
    <property type="entry name" value="IPK"/>
    <property type="match status" value="1"/>
</dbReference>
<feature type="compositionally biased region" description="Low complexity" evidence="5">
    <location>
        <begin position="380"/>
        <end position="413"/>
    </location>
</feature>
<dbReference type="GO" id="GO:0005634">
    <property type="term" value="C:nucleus"/>
    <property type="evidence" value="ECO:0007669"/>
    <property type="project" value="TreeGrafter"/>
</dbReference>
<evidence type="ECO:0000256" key="5">
    <source>
        <dbReference type="SAM" id="MobiDB-lite"/>
    </source>
</evidence>
<dbReference type="Proteomes" id="UP000320762">
    <property type="component" value="Unassembled WGS sequence"/>
</dbReference>
<feature type="compositionally biased region" description="Polar residues" evidence="5">
    <location>
        <begin position="103"/>
        <end position="114"/>
    </location>
</feature>
<name>A0A550CDW6_9AGAR</name>
<keyword evidence="2 4" id="KW-0808">Transferase</keyword>
<evidence type="ECO:0000313" key="6">
    <source>
        <dbReference type="EMBL" id="TRM62984.1"/>
    </source>
</evidence>
<feature type="compositionally biased region" description="Low complexity" evidence="5">
    <location>
        <begin position="124"/>
        <end position="143"/>
    </location>
</feature>
<feature type="compositionally biased region" description="Acidic residues" evidence="5">
    <location>
        <begin position="1244"/>
        <end position="1253"/>
    </location>
</feature>
<dbReference type="GO" id="GO:0008440">
    <property type="term" value="F:inositol-1,4,5-trisphosphate 3-kinase activity"/>
    <property type="evidence" value="ECO:0007669"/>
    <property type="project" value="TreeGrafter"/>
</dbReference>
<dbReference type="GO" id="GO:0000824">
    <property type="term" value="F:inositol-1,4,5,6-tetrakisphosphate 3-kinase activity"/>
    <property type="evidence" value="ECO:0007669"/>
    <property type="project" value="TreeGrafter"/>
</dbReference>
<dbReference type="PANTHER" id="PTHR12400">
    <property type="entry name" value="INOSITOL POLYPHOSPHATE KINASE"/>
    <property type="match status" value="1"/>
</dbReference>
<feature type="compositionally biased region" description="Low complexity" evidence="5">
    <location>
        <begin position="77"/>
        <end position="93"/>
    </location>
</feature>
<feature type="region of interest" description="Disordered" evidence="5">
    <location>
        <begin position="1234"/>
        <end position="1253"/>
    </location>
</feature>
<reference evidence="6 7" key="1">
    <citation type="journal article" date="2019" name="New Phytol.">
        <title>Comparative genomics reveals unique wood-decay strategies and fruiting body development in the Schizophyllaceae.</title>
        <authorList>
            <person name="Almasi E."/>
            <person name="Sahu N."/>
            <person name="Krizsan K."/>
            <person name="Balint B."/>
            <person name="Kovacs G.M."/>
            <person name="Kiss B."/>
            <person name="Cseklye J."/>
            <person name="Drula E."/>
            <person name="Henrissat B."/>
            <person name="Nagy I."/>
            <person name="Chovatia M."/>
            <person name="Adam C."/>
            <person name="LaButti K."/>
            <person name="Lipzen A."/>
            <person name="Riley R."/>
            <person name="Grigoriev I.V."/>
            <person name="Nagy L.G."/>
        </authorList>
    </citation>
    <scope>NUCLEOTIDE SEQUENCE [LARGE SCALE GENOMIC DNA]</scope>
    <source>
        <strain evidence="6 7">NL-1724</strain>
    </source>
</reference>
<feature type="compositionally biased region" description="Acidic residues" evidence="5">
    <location>
        <begin position="566"/>
        <end position="581"/>
    </location>
</feature>
<proteinExistence type="inferred from homology"/>
<feature type="region of interest" description="Disordered" evidence="5">
    <location>
        <begin position="658"/>
        <end position="680"/>
    </location>
</feature>
<feature type="region of interest" description="Disordered" evidence="5">
    <location>
        <begin position="525"/>
        <end position="585"/>
    </location>
</feature>
<feature type="region of interest" description="Disordered" evidence="5">
    <location>
        <begin position="1"/>
        <end position="28"/>
    </location>
</feature>
<dbReference type="InterPro" id="IPR005522">
    <property type="entry name" value="IPK"/>
</dbReference>
<feature type="compositionally biased region" description="Polar residues" evidence="5">
    <location>
        <begin position="667"/>
        <end position="676"/>
    </location>
</feature>
<feature type="region of interest" description="Disordered" evidence="5">
    <location>
        <begin position="845"/>
        <end position="912"/>
    </location>
</feature>
<evidence type="ECO:0000256" key="1">
    <source>
        <dbReference type="ARBA" id="ARBA00007374"/>
    </source>
</evidence>
<dbReference type="InterPro" id="IPR038286">
    <property type="entry name" value="IPK_sf"/>
</dbReference>
<protein>
    <recommendedName>
        <fullName evidence="4">Kinase</fullName>
        <ecNumber evidence="4">2.7.-.-</ecNumber>
    </recommendedName>
</protein>
<feature type="compositionally biased region" description="Basic and acidic residues" evidence="5">
    <location>
        <begin position="1070"/>
        <end position="1100"/>
    </location>
</feature>
<comment type="similarity">
    <text evidence="1 4">Belongs to the inositol phosphokinase (IPK) family.</text>
</comment>
<keyword evidence="3 4" id="KW-0418">Kinase</keyword>
<feature type="compositionally biased region" description="Polar residues" evidence="5">
    <location>
        <begin position="362"/>
        <end position="373"/>
    </location>
</feature>
<dbReference type="SUPFAM" id="SSF56104">
    <property type="entry name" value="SAICAR synthase-like"/>
    <property type="match status" value="1"/>
</dbReference>
<dbReference type="GO" id="GO:0032958">
    <property type="term" value="P:inositol phosphate biosynthetic process"/>
    <property type="evidence" value="ECO:0007669"/>
    <property type="project" value="InterPro"/>
</dbReference>
<feature type="compositionally biased region" description="Basic and acidic residues" evidence="5">
    <location>
        <begin position="233"/>
        <end position="281"/>
    </location>
</feature>
<evidence type="ECO:0000256" key="4">
    <source>
        <dbReference type="RuleBase" id="RU363090"/>
    </source>
</evidence>